<feature type="compositionally biased region" description="Basic and acidic residues" evidence="1">
    <location>
        <begin position="60"/>
        <end position="74"/>
    </location>
</feature>
<reference evidence="2 3" key="1">
    <citation type="submission" date="2023-03" db="EMBL/GenBank/DDBJ databases">
        <title>Bacillus Genome Sequencing.</title>
        <authorList>
            <person name="Dunlap C."/>
        </authorList>
    </citation>
    <scope>NUCLEOTIDE SEQUENCE [LARGE SCALE GENOMIC DNA]</scope>
    <source>
        <strain evidence="2 3">B-615</strain>
    </source>
</reference>
<feature type="compositionally biased region" description="Polar residues" evidence="1">
    <location>
        <begin position="75"/>
        <end position="97"/>
    </location>
</feature>
<evidence type="ECO:0000313" key="3">
    <source>
        <dbReference type="Proteomes" id="UP001309448"/>
    </source>
</evidence>
<protein>
    <submittedName>
        <fullName evidence="2">Uncharacterized protein</fullName>
    </submittedName>
</protein>
<accession>A0ABU6MZC5</accession>
<evidence type="ECO:0000313" key="2">
    <source>
        <dbReference type="EMBL" id="MED1567848.1"/>
    </source>
</evidence>
<evidence type="ECO:0000256" key="1">
    <source>
        <dbReference type="SAM" id="MobiDB-lite"/>
    </source>
</evidence>
<comment type="caution">
    <text evidence="2">The sequence shown here is derived from an EMBL/GenBank/DDBJ whole genome shotgun (WGS) entry which is preliminary data.</text>
</comment>
<gene>
    <name evidence="2" type="ORF">P4U88_18315</name>
</gene>
<organism evidence="2 3">
    <name type="scientific">Bacillus paramycoides</name>
    <dbReference type="NCBI Taxonomy" id="2026194"/>
    <lineage>
        <taxon>Bacteria</taxon>
        <taxon>Bacillati</taxon>
        <taxon>Bacillota</taxon>
        <taxon>Bacilli</taxon>
        <taxon>Bacillales</taxon>
        <taxon>Bacillaceae</taxon>
        <taxon>Bacillus</taxon>
        <taxon>Bacillus cereus group</taxon>
    </lineage>
</organism>
<sequence>MATSKLLAGISDTEGFKWIDGINQFNKATDLYVKAAGSIVDIRDGKEMGTTEGSVNKKSQQKDTQADAEVKTEATKTQPTEQETEANAKTAQTQPSEQEPKADVQVKTDAAVEQSQQQITVDKVKEIIEYYSIGENDKLNNVSVENGEIKATIVLVSNNLFPARDLAVNGYSHLADELLNHDGWQKLSVTYANVGSISMNRNEKETNEAGDYFPTLKIEERLK</sequence>
<dbReference type="Proteomes" id="UP001309448">
    <property type="component" value="Unassembled WGS sequence"/>
</dbReference>
<dbReference type="RefSeq" id="WP_327920729.1">
    <property type="nucleotide sequence ID" value="NZ_JARMDB010000011.1"/>
</dbReference>
<dbReference type="EMBL" id="JARMDB010000011">
    <property type="protein sequence ID" value="MED1567848.1"/>
    <property type="molecule type" value="Genomic_DNA"/>
</dbReference>
<proteinExistence type="predicted"/>
<name>A0ABU6MZC5_9BACI</name>
<keyword evidence="3" id="KW-1185">Reference proteome</keyword>
<feature type="region of interest" description="Disordered" evidence="1">
    <location>
        <begin position="43"/>
        <end position="106"/>
    </location>
</feature>